<feature type="compositionally biased region" description="Polar residues" evidence="7">
    <location>
        <begin position="263"/>
        <end position="285"/>
    </location>
</feature>
<dbReference type="InterPro" id="IPR042814">
    <property type="entry name" value="Morn5"/>
</dbReference>
<proteinExistence type="predicted"/>
<reference evidence="8 9" key="1">
    <citation type="journal article" date="2021" name="MBio">
        <title>A New Model Trypanosomatid, Novymonas esmeraldas: Genomic Perception of Its 'Candidatus Pandoraea novymonadis' Endosymbiont.</title>
        <authorList>
            <person name="Zakharova A."/>
            <person name="Saura A."/>
            <person name="Butenko A."/>
            <person name="Podesvova L."/>
            <person name="Warmusova S."/>
            <person name="Kostygov A.Y."/>
            <person name="Nenarokova A."/>
            <person name="Lukes J."/>
            <person name="Opperdoes F.R."/>
            <person name="Yurchenko V."/>
        </authorList>
    </citation>
    <scope>NUCLEOTIDE SEQUENCE [LARGE SCALE GENOMIC DNA]</scope>
    <source>
        <strain evidence="8 9">E262AT.01</strain>
    </source>
</reference>
<evidence type="ECO:0000256" key="6">
    <source>
        <dbReference type="ARBA" id="ARBA00023273"/>
    </source>
</evidence>
<evidence type="ECO:0000256" key="7">
    <source>
        <dbReference type="SAM" id="MobiDB-lite"/>
    </source>
</evidence>
<evidence type="ECO:0000256" key="1">
    <source>
        <dbReference type="ARBA" id="ARBA00004230"/>
    </source>
</evidence>
<keyword evidence="5" id="KW-0969">Cilium</keyword>
<dbReference type="PANTHER" id="PTHR46437">
    <property type="entry name" value="MORN REPEAT-CONTAINING PROTEIN 5"/>
    <property type="match status" value="1"/>
</dbReference>
<sequence>MDFVRCSYLGQHSADGRRFDGLGRYTFTNGDVYIGGMQDGRFHGHGVIFFSPPPPPSSSSGGGDVDLQTFLNSTSSDAVSLVAAGGGGQYRGVWQYGRHVEGQYVFQDGLVYGTSGTADMSAAAQRARSTSWTYCHGSDRRLWEEYLQNVAPVLPHEALLGGAKLLHARKHAMAAGQAEGGGGGGGGDASSAAAAAAVQDGDGAGEGLPMVLPRAFVLARAAPAFARGQLTSVDDPRVTRWAAAAEAHELAVRHHHQQQHGQATTSPPASPGRRTTQSGHTSSGAEASPEVIESTIALQFAMAVPTEGLRADGRLDDDVATDATAAETVAADMATARSCAAPPPSLNLAVCRVLDVADVNRSLVQVFPAP</sequence>
<comment type="caution">
    <text evidence="8">The sequence shown here is derived from an EMBL/GenBank/DDBJ whole genome shotgun (WGS) entry which is preliminary data.</text>
</comment>
<name>A0AAW0EZL9_9TRYP</name>
<gene>
    <name evidence="8" type="ORF">NESM_000819100</name>
</gene>
<dbReference type="InterPro" id="IPR003409">
    <property type="entry name" value="MORN"/>
</dbReference>
<dbReference type="Proteomes" id="UP001430356">
    <property type="component" value="Unassembled WGS sequence"/>
</dbReference>
<organism evidence="8 9">
    <name type="scientific">Novymonas esmeraldas</name>
    <dbReference type="NCBI Taxonomy" id="1808958"/>
    <lineage>
        <taxon>Eukaryota</taxon>
        <taxon>Discoba</taxon>
        <taxon>Euglenozoa</taxon>
        <taxon>Kinetoplastea</taxon>
        <taxon>Metakinetoplastina</taxon>
        <taxon>Trypanosomatida</taxon>
        <taxon>Trypanosomatidae</taxon>
        <taxon>Novymonas</taxon>
    </lineage>
</organism>
<dbReference type="Pfam" id="PF02493">
    <property type="entry name" value="MORN"/>
    <property type="match status" value="3"/>
</dbReference>
<dbReference type="PANTHER" id="PTHR46437:SF1">
    <property type="entry name" value="MORN REPEAT-CONTAINING PROTEIN 5"/>
    <property type="match status" value="1"/>
</dbReference>
<keyword evidence="3" id="KW-0677">Repeat</keyword>
<dbReference type="AlphaFoldDB" id="A0AAW0EZL9"/>
<evidence type="ECO:0000256" key="2">
    <source>
        <dbReference type="ARBA" id="ARBA00016322"/>
    </source>
</evidence>
<keyword evidence="6" id="KW-0966">Cell projection</keyword>
<evidence type="ECO:0000256" key="3">
    <source>
        <dbReference type="ARBA" id="ARBA00022737"/>
    </source>
</evidence>
<evidence type="ECO:0000313" key="9">
    <source>
        <dbReference type="Proteomes" id="UP001430356"/>
    </source>
</evidence>
<evidence type="ECO:0000256" key="4">
    <source>
        <dbReference type="ARBA" id="ARBA00022846"/>
    </source>
</evidence>
<dbReference type="GO" id="GO:0031514">
    <property type="term" value="C:motile cilium"/>
    <property type="evidence" value="ECO:0007669"/>
    <property type="project" value="UniProtKB-SubCell"/>
</dbReference>
<evidence type="ECO:0000313" key="8">
    <source>
        <dbReference type="EMBL" id="KAK7198566.1"/>
    </source>
</evidence>
<dbReference type="EMBL" id="JAECZO010000159">
    <property type="protein sequence ID" value="KAK7198566.1"/>
    <property type="molecule type" value="Genomic_DNA"/>
</dbReference>
<keyword evidence="9" id="KW-1185">Reference proteome</keyword>
<protein>
    <recommendedName>
        <fullName evidence="2">MORN repeat-containing protein 5</fullName>
    </recommendedName>
</protein>
<comment type="subcellular location">
    <subcellularLocation>
        <location evidence="1">Cell projection</location>
        <location evidence="1">Cilium</location>
        <location evidence="1">Flagellum</location>
    </subcellularLocation>
</comment>
<keyword evidence="4" id="KW-0282">Flagellum</keyword>
<accession>A0AAW0EZL9</accession>
<evidence type="ECO:0000256" key="5">
    <source>
        <dbReference type="ARBA" id="ARBA00023069"/>
    </source>
</evidence>
<dbReference type="SUPFAM" id="SSF82185">
    <property type="entry name" value="Histone H3 K4-specific methyltransferase SET7/9 N-terminal domain"/>
    <property type="match status" value="1"/>
</dbReference>
<feature type="region of interest" description="Disordered" evidence="7">
    <location>
        <begin position="250"/>
        <end position="288"/>
    </location>
</feature>